<organism evidence="2 3">
    <name type="scientific">Kitasatospora kifunensis</name>
    <name type="common">Streptomyces kifunensis</name>
    <dbReference type="NCBI Taxonomy" id="58351"/>
    <lineage>
        <taxon>Bacteria</taxon>
        <taxon>Bacillati</taxon>
        <taxon>Actinomycetota</taxon>
        <taxon>Actinomycetes</taxon>
        <taxon>Kitasatosporales</taxon>
        <taxon>Streptomycetaceae</taxon>
        <taxon>Kitasatospora</taxon>
    </lineage>
</organism>
<name>A0A7W7VW60_KITKI</name>
<proteinExistence type="predicted"/>
<feature type="transmembrane region" description="Helical" evidence="1">
    <location>
        <begin position="64"/>
        <end position="81"/>
    </location>
</feature>
<gene>
    <name evidence="2" type="ORF">FHR34_003218</name>
</gene>
<feature type="transmembrane region" description="Helical" evidence="1">
    <location>
        <begin position="38"/>
        <end position="58"/>
    </location>
</feature>
<evidence type="ECO:0000256" key="1">
    <source>
        <dbReference type="SAM" id="Phobius"/>
    </source>
</evidence>
<keyword evidence="1" id="KW-1133">Transmembrane helix</keyword>
<keyword evidence="1" id="KW-0812">Transmembrane</keyword>
<sequence>MAGDVDALIAQAGLGGLRGSFWPTRHLRWEERTTGDKVARVIMAVIPLGLLGLILVALISTVPVFGLILLAIVLGIFGLRLSQAKSRKRGNEGRELRIYERGVALLGTGGATVKAYRWDDMSVLQNITRHHRNGGYTHTTYAYTLSAPGVETTRVNGGVIGTFQDPDTWGPEIQQRVTAAQLPPALDAVRAGRTVEFGPFSVSAERLTAGGKSAAWSEIQEIKIERGYLSVKQQGRWLSLSFEAVSRIPNFFVFRTLADRLVEAAAGGAR</sequence>
<keyword evidence="1" id="KW-0472">Membrane</keyword>
<dbReference type="EMBL" id="JACHJV010000001">
    <property type="protein sequence ID" value="MBB4924225.1"/>
    <property type="molecule type" value="Genomic_DNA"/>
</dbReference>
<dbReference type="InterPro" id="IPR046492">
    <property type="entry name" value="DUF6585"/>
</dbReference>
<evidence type="ECO:0000313" key="2">
    <source>
        <dbReference type="EMBL" id="MBB4924225.1"/>
    </source>
</evidence>
<protein>
    <submittedName>
        <fullName evidence="2">Uncharacterized protein</fullName>
    </submittedName>
</protein>
<reference evidence="2 3" key="1">
    <citation type="submission" date="2020-08" db="EMBL/GenBank/DDBJ databases">
        <title>Sequencing the genomes of 1000 actinobacteria strains.</title>
        <authorList>
            <person name="Klenk H.-P."/>
        </authorList>
    </citation>
    <scope>NUCLEOTIDE SEQUENCE [LARGE SCALE GENOMIC DNA]</scope>
    <source>
        <strain evidence="2 3">DSM 41654</strain>
    </source>
</reference>
<comment type="caution">
    <text evidence="2">The sequence shown here is derived from an EMBL/GenBank/DDBJ whole genome shotgun (WGS) entry which is preliminary data.</text>
</comment>
<keyword evidence="3" id="KW-1185">Reference proteome</keyword>
<evidence type="ECO:0000313" key="3">
    <source>
        <dbReference type="Proteomes" id="UP000540506"/>
    </source>
</evidence>
<accession>A0A7W7VW60</accession>
<dbReference type="Pfam" id="PF20226">
    <property type="entry name" value="DUF6585"/>
    <property type="match status" value="1"/>
</dbReference>
<dbReference type="Proteomes" id="UP000540506">
    <property type="component" value="Unassembled WGS sequence"/>
</dbReference>
<dbReference type="AlphaFoldDB" id="A0A7W7VW60"/>
<dbReference type="RefSeq" id="WP_184936207.1">
    <property type="nucleotide sequence ID" value="NZ_JACHJV010000001.1"/>
</dbReference>